<dbReference type="GO" id="GO:0070403">
    <property type="term" value="F:NAD+ binding"/>
    <property type="evidence" value="ECO:0007669"/>
    <property type="project" value="InterPro"/>
</dbReference>
<evidence type="ECO:0000256" key="2">
    <source>
        <dbReference type="ARBA" id="ARBA00004173"/>
    </source>
</evidence>
<evidence type="ECO:0000256" key="6">
    <source>
        <dbReference type="ARBA" id="ARBA00022833"/>
    </source>
</evidence>
<dbReference type="OrthoDB" id="420264at2759"/>
<dbReference type="PANTHER" id="PTHR11085:SF6">
    <property type="entry name" value="NAD-DEPENDENT PROTEIN DEACETYLASE SIRTUIN-2"/>
    <property type="match status" value="1"/>
</dbReference>
<evidence type="ECO:0000256" key="7">
    <source>
        <dbReference type="ARBA" id="ARBA00023027"/>
    </source>
</evidence>
<keyword evidence="8" id="KW-0496">Mitochondrion</keyword>
<dbReference type="EMBL" id="SGPM01000210">
    <property type="protein sequence ID" value="THH27995.1"/>
    <property type="molecule type" value="Genomic_DNA"/>
</dbReference>
<protein>
    <recommendedName>
        <fullName evidence="11">Deacetylase sirtuin-type domain-containing protein</fullName>
    </recommendedName>
</protein>
<name>A0A4S4MQI7_9APHY</name>
<dbReference type="PROSITE" id="PS50305">
    <property type="entry name" value="SIRTUIN"/>
    <property type="match status" value="1"/>
</dbReference>
<dbReference type="InterPro" id="IPR026591">
    <property type="entry name" value="Sirtuin_cat_small_dom_sf"/>
</dbReference>
<gene>
    <name evidence="12" type="ORF">EUX98_g6190</name>
</gene>
<feature type="domain" description="Deacetylase sirtuin-type" evidence="11">
    <location>
        <begin position="9"/>
        <end position="266"/>
    </location>
</feature>
<evidence type="ECO:0000256" key="10">
    <source>
        <dbReference type="SAM" id="MobiDB-lite"/>
    </source>
</evidence>
<dbReference type="SUPFAM" id="SSF52467">
    <property type="entry name" value="DHS-like NAD/FAD-binding domain"/>
    <property type="match status" value="1"/>
</dbReference>
<evidence type="ECO:0000313" key="13">
    <source>
        <dbReference type="Proteomes" id="UP000308730"/>
    </source>
</evidence>
<comment type="subcellular location">
    <subcellularLocation>
        <location evidence="2">Mitochondrion</location>
    </subcellularLocation>
</comment>
<evidence type="ECO:0000313" key="12">
    <source>
        <dbReference type="EMBL" id="THH27995.1"/>
    </source>
</evidence>
<dbReference type="Gene3D" id="3.30.1600.10">
    <property type="entry name" value="SIR2/SIRT2 'Small Domain"/>
    <property type="match status" value="1"/>
</dbReference>
<keyword evidence="13" id="KW-1185">Reference proteome</keyword>
<evidence type="ECO:0000259" key="11">
    <source>
        <dbReference type="PROSITE" id="PS50305"/>
    </source>
</evidence>
<evidence type="ECO:0000256" key="3">
    <source>
        <dbReference type="ARBA" id="ARBA00006924"/>
    </source>
</evidence>
<evidence type="ECO:0000256" key="4">
    <source>
        <dbReference type="ARBA" id="ARBA00022679"/>
    </source>
</evidence>
<dbReference type="PANTHER" id="PTHR11085">
    <property type="entry name" value="NAD-DEPENDENT PROTEIN DEACYLASE SIRTUIN-5, MITOCHONDRIAL-RELATED"/>
    <property type="match status" value="1"/>
</dbReference>
<keyword evidence="4" id="KW-0808">Transferase</keyword>
<feature type="compositionally biased region" description="Basic and acidic residues" evidence="10">
    <location>
        <begin position="361"/>
        <end position="384"/>
    </location>
</feature>
<evidence type="ECO:0000256" key="8">
    <source>
        <dbReference type="ARBA" id="ARBA00023128"/>
    </source>
</evidence>
<dbReference type="InterPro" id="IPR026590">
    <property type="entry name" value="Ssirtuin_cat_dom"/>
</dbReference>
<sequence length="393" mass="43372">MGQDESQYVGTTILDDKDIPSLVKYMKSDACKNVIVMLGAGIPDFRSPETGLYANLARLNLPYPEAVFEINFFRSNPRPFYTLAKELMPGKFRPTLTHSFVRLLAAHSLLKKCFTQNIDTLERRAGVPPELIVEAHGSFANQHCIECRSSYDGDKLRKEIHLGVVATCEECEGLVKPDIVFFGEQLPAEFHRSIPTLRQADLLIVMGTSLTVHPFASLATMVPDSCPRVLVNLDLVGNFGTRPDDVCLLGKTDEVVRELVRELGWEAELDALWQDTAHSVVDMSAPQTKEKVPTPAKPGEKEEVAVAKEEVTAATEEDQSEADEVRPSEDDVLEAEVAKLTAEVEKILNVSEAFPEPGDLTPRKDDPDEGHEVEGKAQASKDTETSQSNQGKL</sequence>
<feature type="region of interest" description="Disordered" evidence="10">
    <location>
        <begin position="348"/>
        <end position="393"/>
    </location>
</feature>
<proteinExistence type="inferred from homology"/>
<evidence type="ECO:0000256" key="1">
    <source>
        <dbReference type="ARBA" id="ARBA00001947"/>
    </source>
</evidence>
<keyword evidence="7" id="KW-0520">NAD</keyword>
<keyword evidence="5 9" id="KW-0479">Metal-binding</keyword>
<comment type="similarity">
    <text evidence="3">Belongs to the sirtuin family. Class I subfamily.</text>
</comment>
<dbReference type="InterPro" id="IPR050134">
    <property type="entry name" value="NAD-dep_sirtuin_deacylases"/>
</dbReference>
<dbReference type="Proteomes" id="UP000308730">
    <property type="component" value="Unassembled WGS sequence"/>
</dbReference>
<dbReference type="InterPro" id="IPR029035">
    <property type="entry name" value="DHS-like_NAD/FAD-binding_dom"/>
</dbReference>
<dbReference type="GO" id="GO:0005739">
    <property type="term" value="C:mitochondrion"/>
    <property type="evidence" value="ECO:0007669"/>
    <property type="project" value="UniProtKB-SubCell"/>
</dbReference>
<comment type="caution">
    <text evidence="12">The sequence shown here is derived from an EMBL/GenBank/DDBJ whole genome shotgun (WGS) entry which is preliminary data.</text>
</comment>
<dbReference type="GO" id="GO:0046872">
    <property type="term" value="F:metal ion binding"/>
    <property type="evidence" value="ECO:0007669"/>
    <property type="project" value="UniProtKB-KW"/>
</dbReference>
<dbReference type="GO" id="GO:0017136">
    <property type="term" value="F:histone deacetylase activity, NAD-dependent"/>
    <property type="evidence" value="ECO:0007669"/>
    <property type="project" value="TreeGrafter"/>
</dbReference>
<feature type="compositionally biased region" description="Basic and acidic residues" evidence="10">
    <location>
        <begin position="288"/>
        <end position="311"/>
    </location>
</feature>
<feature type="binding site" evidence="9">
    <location>
        <position position="168"/>
    </location>
    <ligand>
        <name>Zn(2+)</name>
        <dbReference type="ChEBI" id="CHEBI:29105"/>
    </ligand>
</feature>
<dbReference type="Pfam" id="PF02146">
    <property type="entry name" value="SIR2"/>
    <property type="match status" value="1"/>
</dbReference>
<dbReference type="AlphaFoldDB" id="A0A4S4MQI7"/>
<keyword evidence="6 9" id="KW-0862">Zinc</keyword>
<accession>A0A4S4MQI7</accession>
<feature type="active site" description="Proton acceptor" evidence="9">
    <location>
        <position position="136"/>
    </location>
</feature>
<feature type="binding site" evidence="9">
    <location>
        <position position="171"/>
    </location>
    <ligand>
        <name>Zn(2+)</name>
        <dbReference type="ChEBI" id="CHEBI:29105"/>
    </ligand>
</feature>
<evidence type="ECO:0000256" key="9">
    <source>
        <dbReference type="PROSITE-ProRule" id="PRU00236"/>
    </source>
</evidence>
<dbReference type="CDD" id="cd01408">
    <property type="entry name" value="SIRT1"/>
    <property type="match status" value="1"/>
</dbReference>
<feature type="binding site" evidence="9">
    <location>
        <position position="144"/>
    </location>
    <ligand>
        <name>Zn(2+)</name>
        <dbReference type="ChEBI" id="CHEBI:29105"/>
    </ligand>
</feature>
<reference evidence="12 13" key="1">
    <citation type="submission" date="2019-02" db="EMBL/GenBank/DDBJ databases">
        <title>Genome sequencing of the rare red list fungi Antrodiella citrinella (Flaviporus citrinellus).</title>
        <authorList>
            <person name="Buettner E."/>
            <person name="Kellner H."/>
        </authorList>
    </citation>
    <scope>NUCLEOTIDE SEQUENCE [LARGE SCALE GENOMIC DNA]</scope>
    <source>
        <strain evidence="12 13">DSM 108506</strain>
    </source>
</reference>
<dbReference type="GO" id="GO:0005634">
    <property type="term" value="C:nucleus"/>
    <property type="evidence" value="ECO:0007669"/>
    <property type="project" value="TreeGrafter"/>
</dbReference>
<organism evidence="12 13">
    <name type="scientific">Antrodiella citrinella</name>
    <dbReference type="NCBI Taxonomy" id="2447956"/>
    <lineage>
        <taxon>Eukaryota</taxon>
        <taxon>Fungi</taxon>
        <taxon>Dikarya</taxon>
        <taxon>Basidiomycota</taxon>
        <taxon>Agaricomycotina</taxon>
        <taxon>Agaricomycetes</taxon>
        <taxon>Polyporales</taxon>
        <taxon>Steccherinaceae</taxon>
        <taxon>Antrodiella</taxon>
    </lineage>
</organism>
<feature type="region of interest" description="Disordered" evidence="10">
    <location>
        <begin position="284"/>
        <end position="333"/>
    </location>
</feature>
<dbReference type="Gene3D" id="3.40.50.1220">
    <property type="entry name" value="TPP-binding domain"/>
    <property type="match status" value="1"/>
</dbReference>
<dbReference type="InterPro" id="IPR003000">
    <property type="entry name" value="Sirtuin"/>
</dbReference>
<evidence type="ECO:0000256" key="5">
    <source>
        <dbReference type="ARBA" id="ARBA00022723"/>
    </source>
</evidence>
<comment type="cofactor">
    <cofactor evidence="1">
        <name>Zn(2+)</name>
        <dbReference type="ChEBI" id="CHEBI:29105"/>
    </cofactor>
</comment>
<feature type="binding site" evidence="9">
    <location>
        <position position="147"/>
    </location>
    <ligand>
        <name>Zn(2+)</name>
        <dbReference type="ChEBI" id="CHEBI:29105"/>
    </ligand>
</feature>